<name>A0A7L1MU75_BOMGA</name>
<dbReference type="Proteomes" id="UP000532545">
    <property type="component" value="Unassembled WGS sequence"/>
</dbReference>
<keyword evidence="2" id="KW-1185">Reference proteome</keyword>
<reference evidence="1 2" key="1">
    <citation type="submission" date="2019-09" db="EMBL/GenBank/DDBJ databases">
        <title>Bird 10,000 Genomes (B10K) Project - Family phase.</title>
        <authorList>
            <person name="Zhang G."/>
        </authorList>
    </citation>
    <scope>NUCLEOTIDE SEQUENCE [LARGE SCALE GENOMIC DNA]</scope>
    <source>
        <strain evidence="1">B10K-DU-002-23</strain>
        <tissue evidence="1">Muscle</tissue>
    </source>
</reference>
<dbReference type="EMBL" id="VXBU01026792">
    <property type="protein sequence ID" value="NXN90715.1"/>
    <property type="molecule type" value="Genomic_DNA"/>
</dbReference>
<dbReference type="InterPro" id="IPR023214">
    <property type="entry name" value="HAD_sf"/>
</dbReference>
<accession>A0A7L1MU75</accession>
<sequence>GLVTGVVAVTWLDDDPARVLAAAWLLRVRSEFRVLLESCRIGSAKPDPEIFLRACQDLRVTPNEV</sequence>
<dbReference type="AlphaFoldDB" id="A0A7L1MU75"/>
<organism evidence="1 2">
    <name type="scientific">Bombycilla garrulus</name>
    <name type="common">Bohemian waxwing</name>
    <name type="synonym">Lanius garrulus</name>
    <dbReference type="NCBI Taxonomy" id="125297"/>
    <lineage>
        <taxon>Eukaryota</taxon>
        <taxon>Metazoa</taxon>
        <taxon>Chordata</taxon>
        <taxon>Craniata</taxon>
        <taxon>Vertebrata</taxon>
        <taxon>Euteleostomi</taxon>
        <taxon>Archelosauria</taxon>
        <taxon>Archosauria</taxon>
        <taxon>Dinosauria</taxon>
        <taxon>Saurischia</taxon>
        <taxon>Theropoda</taxon>
        <taxon>Coelurosauria</taxon>
        <taxon>Aves</taxon>
        <taxon>Neognathae</taxon>
        <taxon>Neoaves</taxon>
        <taxon>Telluraves</taxon>
        <taxon>Australaves</taxon>
        <taxon>Passeriformes</taxon>
        <taxon>Bombycillidae</taxon>
        <taxon>Bombycilla</taxon>
    </lineage>
</organism>
<keyword evidence="1" id="KW-0378">Hydrolase</keyword>
<evidence type="ECO:0000313" key="2">
    <source>
        <dbReference type="Proteomes" id="UP000532545"/>
    </source>
</evidence>
<protein>
    <submittedName>
        <fullName evidence="1">HYES hydrolase</fullName>
    </submittedName>
</protein>
<feature type="non-terminal residue" evidence="1">
    <location>
        <position position="1"/>
    </location>
</feature>
<feature type="non-terminal residue" evidence="1">
    <location>
        <position position="65"/>
    </location>
</feature>
<dbReference type="GO" id="GO:0016787">
    <property type="term" value="F:hydrolase activity"/>
    <property type="evidence" value="ECO:0007669"/>
    <property type="project" value="UniProtKB-KW"/>
</dbReference>
<dbReference type="Gene3D" id="3.40.50.1000">
    <property type="entry name" value="HAD superfamily/HAD-like"/>
    <property type="match status" value="1"/>
</dbReference>
<proteinExistence type="predicted"/>
<gene>
    <name evidence="1" type="primary">Ephx2</name>
    <name evidence="1" type="ORF">BOMGAR_R02881</name>
</gene>
<comment type="caution">
    <text evidence="1">The sequence shown here is derived from an EMBL/GenBank/DDBJ whole genome shotgun (WGS) entry which is preliminary data.</text>
</comment>
<dbReference type="InterPro" id="IPR036412">
    <property type="entry name" value="HAD-like_sf"/>
</dbReference>
<evidence type="ECO:0000313" key="1">
    <source>
        <dbReference type="EMBL" id="NXN90715.1"/>
    </source>
</evidence>
<dbReference type="SUPFAM" id="SSF56784">
    <property type="entry name" value="HAD-like"/>
    <property type="match status" value="1"/>
</dbReference>
<dbReference type="OrthoDB" id="408373at2759"/>